<keyword evidence="1" id="KW-0812">Transmembrane</keyword>
<feature type="transmembrane region" description="Helical" evidence="1">
    <location>
        <begin position="46"/>
        <end position="69"/>
    </location>
</feature>
<dbReference type="Proteomes" id="UP001162131">
    <property type="component" value="Unassembled WGS sequence"/>
</dbReference>
<evidence type="ECO:0000256" key="1">
    <source>
        <dbReference type="SAM" id="Phobius"/>
    </source>
</evidence>
<dbReference type="EMBL" id="CAJZBQ010000053">
    <property type="protein sequence ID" value="CAG9332032.1"/>
    <property type="molecule type" value="Genomic_DNA"/>
</dbReference>
<keyword evidence="1" id="KW-1133">Transmembrane helix</keyword>
<evidence type="ECO:0000313" key="2">
    <source>
        <dbReference type="EMBL" id="CAG9332032.1"/>
    </source>
</evidence>
<organism evidence="2 3">
    <name type="scientific">Blepharisma stoltei</name>
    <dbReference type="NCBI Taxonomy" id="1481888"/>
    <lineage>
        <taxon>Eukaryota</taxon>
        <taxon>Sar</taxon>
        <taxon>Alveolata</taxon>
        <taxon>Ciliophora</taxon>
        <taxon>Postciliodesmatophora</taxon>
        <taxon>Heterotrichea</taxon>
        <taxon>Heterotrichida</taxon>
        <taxon>Blepharismidae</taxon>
        <taxon>Blepharisma</taxon>
    </lineage>
</organism>
<dbReference type="AlphaFoldDB" id="A0AAU9K293"/>
<accession>A0AAU9K293</accession>
<name>A0AAU9K293_9CILI</name>
<proteinExistence type="predicted"/>
<sequence>MLLLHSYAFSDTLFFCYFPLYSYLINSNFLIFFLKTSSNKTHKILILFDTIVLYSTKNSIYFINIIFFFCYC</sequence>
<feature type="transmembrane region" description="Helical" evidence="1">
    <location>
        <begin position="12"/>
        <end position="34"/>
    </location>
</feature>
<reference evidence="2" key="1">
    <citation type="submission" date="2021-09" db="EMBL/GenBank/DDBJ databases">
        <authorList>
            <consortium name="AG Swart"/>
            <person name="Singh M."/>
            <person name="Singh A."/>
            <person name="Seah K."/>
            <person name="Emmerich C."/>
        </authorList>
    </citation>
    <scope>NUCLEOTIDE SEQUENCE</scope>
    <source>
        <strain evidence="2">ATCC30299</strain>
    </source>
</reference>
<comment type="caution">
    <text evidence="2">The sequence shown here is derived from an EMBL/GenBank/DDBJ whole genome shotgun (WGS) entry which is preliminary data.</text>
</comment>
<evidence type="ECO:0000313" key="3">
    <source>
        <dbReference type="Proteomes" id="UP001162131"/>
    </source>
</evidence>
<protein>
    <submittedName>
        <fullName evidence="2">Uncharacterized protein</fullName>
    </submittedName>
</protein>
<keyword evidence="3" id="KW-1185">Reference proteome</keyword>
<gene>
    <name evidence="2" type="ORF">BSTOLATCC_MIC54086</name>
</gene>
<keyword evidence="1" id="KW-0472">Membrane</keyword>